<evidence type="ECO:0000313" key="1">
    <source>
        <dbReference type="EMBL" id="KAJ1155975.1"/>
    </source>
</evidence>
<reference evidence="1" key="1">
    <citation type="journal article" date="2022" name="bioRxiv">
        <title>Sequencing and chromosome-scale assembly of the giantPleurodeles waltlgenome.</title>
        <authorList>
            <person name="Brown T."/>
            <person name="Elewa A."/>
            <person name="Iarovenko S."/>
            <person name="Subramanian E."/>
            <person name="Araus A.J."/>
            <person name="Petzold A."/>
            <person name="Susuki M."/>
            <person name="Suzuki K.-i.T."/>
            <person name="Hayashi T."/>
            <person name="Toyoda A."/>
            <person name="Oliveira C."/>
            <person name="Osipova E."/>
            <person name="Leigh N.D."/>
            <person name="Simon A."/>
            <person name="Yun M.H."/>
        </authorList>
    </citation>
    <scope>NUCLEOTIDE SEQUENCE</scope>
    <source>
        <strain evidence="1">20211129_DDA</strain>
        <tissue evidence="1">Liver</tissue>
    </source>
</reference>
<dbReference type="Proteomes" id="UP001066276">
    <property type="component" value="Chromosome 5"/>
</dbReference>
<accession>A0AAV7RYE5</accession>
<organism evidence="1 2">
    <name type="scientific">Pleurodeles waltl</name>
    <name type="common">Iberian ribbed newt</name>
    <dbReference type="NCBI Taxonomy" id="8319"/>
    <lineage>
        <taxon>Eukaryota</taxon>
        <taxon>Metazoa</taxon>
        <taxon>Chordata</taxon>
        <taxon>Craniata</taxon>
        <taxon>Vertebrata</taxon>
        <taxon>Euteleostomi</taxon>
        <taxon>Amphibia</taxon>
        <taxon>Batrachia</taxon>
        <taxon>Caudata</taxon>
        <taxon>Salamandroidea</taxon>
        <taxon>Salamandridae</taxon>
        <taxon>Pleurodelinae</taxon>
        <taxon>Pleurodeles</taxon>
    </lineage>
</organism>
<dbReference type="EMBL" id="JANPWB010000009">
    <property type="protein sequence ID" value="KAJ1155975.1"/>
    <property type="molecule type" value="Genomic_DNA"/>
</dbReference>
<gene>
    <name evidence="1" type="ORF">NDU88_008700</name>
</gene>
<name>A0AAV7RYE5_PLEWA</name>
<evidence type="ECO:0000313" key="2">
    <source>
        <dbReference type="Proteomes" id="UP001066276"/>
    </source>
</evidence>
<protein>
    <submittedName>
        <fullName evidence="1">Uncharacterized protein</fullName>
    </submittedName>
</protein>
<sequence length="120" mass="13619">MKPNEDLAQFLSRMKEKWTQEVGESWDVTGQNAILFFNIVKKGLPVEVQDELDNIVALEAKPWTEIQAHIIHFCKKRQEKEKSEKDKIEKAAAKLVQQKLAKKTEEGIATATTQLAAVSL</sequence>
<proteinExistence type="predicted"/>
<keyword evidence="2" id="KW-1185">Reference proteome</keyword>
<comment type="caution">
    <text evidence="1">The sequence shown here is derived from an EMBL/GenBank/DDBJ whole genome shotgun (WGS) entry which is preliminary data.</text>
</comment>
<dbReference type="AlphaFoldDB" id="A0AAV7RYE5"/>